<dbReference type="InterPro" id="IPR023796">
    <property type="entry name" value="Serpin_dom"/>
</dbReference>
<dbReference type="EMBL" id="JH882852">
    <property type="protein sequence ID" value="ELR48114.1"/>
    <property type="molecule type" value="Genomic_DNA"/>
</dbReference>
<gene>
    <name evidence="2" type="ORF">M91_09584</name>
</gene>
<evidence type="ECO:0000259" key="1">
    <source>
        <dbReference type="Pfam" id="PF00079"/>
    </source>
</evidence>
<evidence type="ECO:0000313" key="2">
    <source>
        <dbReference type="EMBL" id="ELR48114.1"/>
    </source>
</evidence>
<evidence type="ECO:0000313" key="3">
    <source>
        <dbReference type="Proteomes" id="UP000011080"/>
    </source>
</evidence>
<feature type="domain" description="Serpin" evidence="1">
    <location>
        <begin position="3"/>
        <end position="51"/>
    </location>
</feature>
<protein>
    <recommendedName>
        <fullName evidence="1">Serpin domain-containing protein</fullName>
    </recommendedName>
</protein>
<feature type="non-terminal residue" evidence="2">
    <location>
        <position position="1"/>
    </location>
</feature>
<name>L8HXS9_9CETA</name>
<dbReference type="InterPro" id="IPR036186">
    <property type="entry name" value="Serpin_sf"/>
</dbReference>
<dbReference type="SUPFAM" id="SSF56574">
    <property type="entry name" value="Serpins"/>
    <property type="match status" value="1"/>
</dbReference>
<accession>L8HXS9</accession>
<dbReference type="Gene3D" id="2.30.39.10">
    <property type="entry name" value="Alpha-1-antitrypsin, domain 1"/>
    <property type="match status" value="1"/>
</dbReference>
<reference evidence="2 3" key="1">
    <citation type="journal article" date="2012" name="Nat. Genet.">
        <title>The yak genome and adaptation to life at high altitude.</title>
        <authorList>
            <person name="Qiu Q."/>
            <person name="Zhang G."/>
            <person name="Ma T."/>
            <person name="Qian W."/>
            <person name="Wang J."/>
            <person name="Ye Z."/>
            <person name="Cao C."/>
            <person name="Hu Q."/>
            <person name="Kim J."/>
            <person name="Larkin D.M."/>
            <person name="Auvil L."/>
            <person name="Capitanu B."/>
            <person name="Ma J."/>
            <person name="Lewin H.A."/>
            <person name="Qian X."/>
            <person name="Lang Y."/>
            <person name="Zhou R."/>
            <person name="Wang L."/>
            <person name="Wang K."/>
            <person name="Xia J."/>
            <person name="Liao S."/>
            <person name="Pan S."/>
            <person name="Lu X."/>
            <person name="Hou H."/>
            <person name="Wang Y."/>
            <person name="Zang X."/>
            <person name="Yin Y."/>
            <person name="Ma H."/>
            <person name="Zhang J."/>
            <person name="Wang Z."/>
            <person name="Zhang Y."/>
            <person name="Zhang D."/>
            <person name="Yonezawa T."/>
            <person name="Hasegawa M."/>
            <person name="Zhong Y."/>
            <person name="Liu W."/>
            <person name="Zhang Y."/>
            <person name="Huang Z."/>
            <person name="Zhang S."/>
            <person name="Long R."/>
            <person name="Yang H."/>
            <person name="Wang J."/>
            <person name="Lenstra J.A."/>
            <person name="Cooper D.N."/>
            <person name="Wu Y."/>
            <person name="Wang J."/>
            <person name="Shi P."/>
            <person name="Wang J."/>
            <person name="Liu J."/>
        </authorList>
    </citation>
    <scope>NUCLEOTIDE SEQUENCE [LARGE SCALE GENOMIC DNA]</scope>
    <source>
        <strain evidence="3">yakQH1</strain>
    </source>
</reference>
<dbReference type="Proteomes" id="UP000011080">
    <property type="component" value="Unassembled WGS sequence"/>
</dbReference>
<dbReference type="Pfam" id="PF00079">
    <property type="entry name" value="Serpin"/>
    <property type="match status" value="1"/>
</dbReference>
<proteinExistence type="predicted"/>
<dbReference type="InterPro" id="IPR042185">
    <property type="entry name" value="Serpin_sf_2"/>
</dbReference>
<sequence>LLQNMEKPVQMMFKKSTFKSTYIGEISTQILVLPYVGKELNMVILLPSESTD</sequence>
<dbReference type="STRING" id="72004.ENSBMUP00000013195"/>
<feature type="non-terminal residue" evidence="2">
    <location>
        <position position="52"/>
    </location>
</feature>
<organism evidence="2 3">
    <name type="scientific">Bos mutus</name>
    <name type="common">wild yak</name>
    <dbReference type="NCBI Taxonomy" id="72004"/>
    <lineage>
        <taxon>Eukaryota</taxon>
        <taxon>Metazoa</taxon>
        <taxon>Chordata</taxon>
        <taxon>Craniata</taxon>
        <taxon>Vertebrata</taxon>
        <taxon>Euteleostomi</taxon>
        <taxon>Mammalia</taxon>
        <taxon>Eutheria</taxon>
        <taxon>Laurasiatheria</taxon>
        <taxon>Artiodactyla</taxon>
        <taxon>Ruminantia</taxon>
        <taxon>Pecora</taxon>
        <taxon>Bovidae</taxon>
        <taxon>Bovinae</taxon>
        <taxon>Bos</taxon>
    </lineage>
</organism>
<dbReference type="AlphaFoldDB" id="L8HXS9"/>